<accession>A0A178IN34</accession>
<proteinExistence type="predicted"/>
<dbReference type="STRING" id="1184151.AW736_03955"/>
<evidence type="ECO:0000313" key="2">
    <source>
        <dbReference type="Proteomes" id="UP000078486"/>
    </source>
</evidence>
<gene>
    <name evidence="1" type="ORF">AW736_03955</name>
</gene>
<name>A0A178IN34_9BACT</name>
<organism evidence="1 2">
    <name type="scientific">Termitidicoccus mucosus</name>
    <dbReference type="NCBI Taxonomy" id="1184151"/>
    <lineage>
        <taxon>Bacteria</taxon>
        <taxon>Pseudomonadati</taxon>
        <taxon>Verrucomicrobiota</taxon>
        <taxon>Opitutia</taxon>
        <taxon>Opitutales</taxon>
        <taxon>Opitutaceae</taxon>
        <taxon>Termitidicoccus</taxon>
    </lineage>
</organism>
<dbReference type="AlphaFoldDB" id="A0A178IN34"/>
<comment type="caution">
    <text evidence="1">The sequence shown here is derived from an EMBL/GenBank/DDBJ whole genome shotgun (WGS) entry which is preliminary data.</text>
</comment>
<sequence length="80" mass="9142">MQMRYLKNAESNVMPPMVRYAFVARGCLDGGLRVQVRGKVWARKGWYYQARASAYGSIFKAMPSFQPGDDEAIALKMLKY</sequence>
<protein>
    <submittedName>
        <fullName evidence="1">Uncharacterized protein</fullName>
    </submittedName>
</protein>
<reference evidence="1 2" key="1">
    <citation type="submission" date="2016-01" db="EMBL/GenBank/DDBJ databases">
        <title>High potential of lignocellulose degradation of a new Verrucomicrobia species.</title>
        <authorList>
            <person name="Wang Y."/>
            <person name="Shi Y."/>
            <person name="Qiu Z."/>
            <person name="Liu S."/>
            <person name="Yang H."/>
        </authorList>
    </citation>
    <scope>NUCLEOTIDE SEQUENCE [LARGE SCALE GENOMIC DNA]</scope>
    <source>
        <strain evidence="1 2">TSB47</strain>
    </source>
</reference>
<evidence type="ECO:0000313" key="1">
    <source>
        <dbReference type="EMBL" id="OAM91294.1"/>
    </source>
</evidence>
<dbReference type="Proteomes" id="UP000078486">
    <property type="component" value="Unassembled WGS sequence"/>
</dbReference>
<dbReference type="EMBL" id="LRRQ01000031">
    <property type="protein sequence ID" value="OAM91294.1"/>
    <property type="molecule type" value="Genomic_DNA"/>
</dbReference>
<keyword evidence="2" id="KW-1185">Reference proteome</keyword>